<comment type="caution">
    <text evidence="1">The sequence shown here is derived from an EMBL/GenBank/DDBJ whole genome shotgun (WGS) entry which is preliminary data.</text>
</comment>
<organism evidence="1 2">
    <name type="scientific">Hypsibius exemplaris</name>
    <name type="common">Freshwater tardigrade</name>
    <dbReference type="NCBI Taxonomy" id="2072580"/>
    <lineage>
        <taxon>Eukaryota</taxon>
        <taxon>Metazoa</taxon>
        <taxon>Ecdysozoa</taxon>
        <taxon>Tardigrada</taxon>
        <taxon>Eutardigrada</taxon>
        <taxon>Parachela</taxon>
        <taxon>Hypsibioidea</taxon>
        <taxon>Hypsibiidae</taxon>
        <taxon>Hypsibius</taxon>
    </lineage>
</organism>
<proteinExistence type="predicted"/>
<evidence type="ECO:0000313" key="2">
    <source>
        <dbReference type="Proteomes" id="UP000192578"/>
    </source>
</evidence>
<dbReference type="EMBL" id="MTYJ01000214">
    <property type="protein sequence ID" value="OWA51092.1"/>
    <property type="molecule type" value="Genomic_DNA"/>
</dbReference>
<protein>
    <submittedName>
        <fullName evidence="1">Uncharacterized protein</fullName>
    </submittedName>
</protein>
<reference evidence="2" key="1">
    <citation type="submission" date="2017-01" db="EMBL/GenBank/DDBJ databases">
        <title>Comparative genomics of anhydrobiosis in the tardigrade Hypsibius dujardini.</title>
        <authorList>
            <person name="Yoshida Y."/>
            <person name="Koutsovoulos G."/>
            <person name="Laetsch D."/>
            <person name="Stevens L."/>
            <person name="Kumar S."/>
            <person name="Horikawa D."/>
            <person name="Ishino K."/>
            <person name="Komine S."/>
            <person name="Tomita M."/>
            <person name="Blaxter M."/>
            <person name="Arakawa K."/>
        </authorList>
    </citation>
    <scope>NUCLEOTIDE SEQUENCE [LARGE SCALE GENOMIC DNA]</scope>
    <source>
        <strain evidence="2">Z151</strain>
    </source>
</reference>
<dbReference type="AlphaFoldDB" id="A0A9X6NBD1"/>
<sequence>MPGNGNYNGDPFRLGQAPTARKNFFAEQQQQGCKRKYSDEDFNLAGPSTSTGVGDILFSGKRHCSVFNDTMQPSTSMDCDDDAPAMMEEPSILPSTLYSHMVPYAGTPPAPHRNTSRPEFPRAAALAPFYGNLSPAEVARYQNSASTSQDHCRKITDSPGSPFVRGGFCRPGSWEGMVNGPVPIENDYY</sequence>
<dbReference type="Proteomes" id="UP000192578">
    <property type="component" value="Unassembled WGS sequence"/>
</dbReference>
<gene>
    <name evidence="1" type="ORF">BV898_15592</name>
</gene>
<accession>A0A9X6NBD1</accession>
<keyword evidence="2" id="KW-1185">Reference proteome</keyword>
<name>A0A9X6NBD1_HYPEX</name>
<evidence type="ECO:0000313" key="1">
    <source>
        <dbReference type="EMBL" id="OWA51092.1"/>
    </source>
</evidence>